<dbReference type="STRING" id="1550231.SAMN05660662_2806"/>
<dbReference type="OrthoDB" id="3383514at2"/>
<proteinExistence type="predicted"/>
<name>A0A1G7ML65_9ACTN</name>
<dbReference type="PROSITE" id="PS50943">
    <property type="entry name" value="HTH_CROC1"/>
    <property type="match status" value="1"/>
</dbReference>
<gene>
    <name evidence="3" type="ORF">SAMN05660662_2806</name>
</gene>
<dbReference type="Proteomes" id="UP000199406">
    <property type="component" value="Unassembled WGS sequence"/>
</dbReference>
<sequence>MSAAAFDLAGAVRRIRRRADCSQRELAAGIGASKSAIAAAETGAAGLDARLLASAAHLAGLRLALLDDAGAEVHGMHPDGVRDRGGRRFPAHLDTVLSEQRASRWEHRPGLRQPTYTFDRRDPWQAAETHARSRPDHLLPHPGDSPEERAAARRHAARERARDERDIRVAAGERRPAEAFTCSCPPACDELEDWSGRPVHADDCPCRCDVG</sequence>
<evidence type="ECO:0000313" key="3">
    <source>
        <dbReference type="EMBL" id="SDF62638.1"/>
    </source>
</evidence>
<evidence type="ECO:0000259" key="2">
    <source>
        <dbReference type="PROSITE" id="PS50943"/>
    </source>
</evidence>
<dbReference type="InterPro" id="IPR001387">
    <property type="entry name" value="Cro/C1-type_HTH"/>
</dbReference>
<dbReference type="SUPFAM" id="SSF47413">
    <property type="entry name" value="lambda repressor-like DNA-binding domains"/>
    <property type="match status" value="1"/>
</dbReference>
<dbReference type="SMART" id="SM00530">
    <property type="entry name" value="HTH_XRE"/>
    <property type="match status" value="1"/>
</dbReference>
<feature type="compositionally biased region" description="Basic and acidic residues" evidence="1">
    <location>
        <begin position="158"/>
        <end position="172"/>
    </location>
</feature>
<feature type="compositionally biased region" description="Basic and acidic residues" evidence="1">
    <location>
        <begin position="118"/>
        <end position="151"/>
    </location>
</feature>
<protein>
    <submittedName>
        <fullName evidence="3">HTH-type transcriptional regulator / antitoxin HipB</fullName>
    </submittedName>
</protein>
<dbReference type="Gene3D" id="1.10.260.40">
    <property type="entry name" value="lambda repressor-like DNA-binding domains"/>
    <property type="match status" value="1"/>
</dbReference>
<reference evidence="4" key="1">
    <citation type="submission" date="2016-10" db="EMBL/GenBank/DDBJ databases">
        <authorList>
            <person name="Varghese N."/>
            <person name="Submissions S."/>
        </authorList>
    </citation>
    <scope>NUCLEOTIDE SEQUENCE [LARGE SCALE GENOMIC DNA]</scope>
    <source>
        <strain evidence="4">DSM 44268</strain>
    </source>
</reference>
<dbReference type="GO" id="GO:0003677">
    <property type="term" value="F:DNA binding"/>
    <property type="evidence" value="ECO:0007669"/>
    <property type="project" value="InterPro"/>
</dbReference>
<dbReference type="EMBL" id="FNBT01000005">
    <property type="protein sequence ID" value="SDF62638.1"/>
    <property type="molecule type" value="Genomic_DNA"/>
</dbReference>
<evidence type="ECO:0000256" key="1">
    <source>
        <dbReference type="SAM" id="MobiDB-lite"/>
    </source>
</evidence>
<evidence type="ECO:0000313" key="4">
    <source>
        <dbReference type="Proteomes" id="UP000199406"/>
    </source>
</evidence>
<keyword evidence="4" id="KW-1185">Reference proteome</keyword>
<dbReference type="RefSeq" id="WP_091767697.1">
    <property type="nucleotide sequence ID" value="NZ_FNBT01000005.1"/>
</dbReference>
<dbReference type="InterPro" id="IPR010982">
    <property type="entry name" value="Lambda_DNA-bd_dom_sf"/>
</dbReference>
<organism evidence="3 4">
    <name type="scientific">Blastococcus aurantiacus</name>
    <dbReference type="NCBI Taxonomy" id="1550231"/>
    <lineage>
        <taxon>Bacteria</taxon>
        <taxon>Bacillati</taxon>
        <taxon>Actinomycetota</taxon>
        <taxon>Actinomycetes</taxon>
        <taxon>Geodermatophilales</taxon>
        <taxon>Geodermatophilaceae</taxon>
        <taxon>Blastococcus</taxon>
    </lineage>
</organism>
<feature type="region of interest" description="Disordered" evidence="1">
    <location>
        <begin position="104"/>
        <end position="172"/>
    </location>
</feature>
<accession>A0A1G7ML65</accession>
<feature type="domain" description="HTH cro/C1-type" evidence="2">
    <location>
        <begin position="12"/>
        <end position="66"/>
    </location>
</feature>
<dbReference type="AlphaFoldDB" id="A0A1G7ML65"/>